<dbReference type="GO" id="GO:0042254">
    <property type="term" value="P:ribosome biogenesis"/>
    <property type="evidence" value="ECO:0007669"/>
    <property type="project" value="UniProtKB-KW"/>
</dbReference>
<evidence type="ECO:0000256" key="11">
    <source>
        <dbReference type="RuleBase" id="RU004481"/>
    </source>
</evidence>
<evidence type="ECO:0000256" key="8">
    <source>
        <dbReference type="ARBA" id="ARBA00053470"/>
    </source>
</evidence>
<evidence type="ECO:0000256" key="7">
    <source>
        <dbReference type="ARBA" id="ARBA00032345"/>
    </source>
</evidence>
<comment type="subunit">
    <text evidence="9">Associates with the 50S ribosomal subunit.</text>
</comment>
<dbReference type="Pfam" id="PF14714">
    <property type="entry name" value="KH_dom-like"/>
    <property type="match status" value="1"/>
</dbReference>
<dbReference type="HAMAP" id="MF_00195">
    <property type="entry name" value="GTPase_Der"/>
    <property type="match status" value="1"/>
</dbReference>
<evidence type="ECO:0000256" key="10">
    <source>
        <dbReference type="PROSITE-ProRule" id="PRU01049"/>
    </source>
</evidence>
<feature type="binding site" evidence="9">
    <location>
        <begin position="228"/>
        <end position="232"/>
    </location>
    <ligand>
        <name>GTP</name>
        <dbReference type="ChEBI" id="CHEBI:37565"/>
        <label>2</label>
    </ligand>
</feature>
<keyword evidence="14" id="KW-1185">Reference proteome</keyword>
<dbReference type="EMBL" id="CP121694">
    <property type="protein sequence ID" value="WRO22952.1"/>
    <property type="molecule type" value="Genomic_DNA"/>
</dbReference>
<evidence type="ECO:0000313" key="13">
    <source>
        <dbReference type="EMBL" id="WRO22952.1"/>
    </source>
</evidence>
<dbReference type="FunFam" id="3.30.300.20:FF:000004">
    <property type="entry name" value="GTPase Der"/>
    <property type="match status" value="1"/>
</dbReference>
<dbReference type="PIRSF" id="PIRSF006485">
    <property type="entry name" value="GTP-binding_EngA"/>
    <property type="match status" value="1"/>
</dbReference>
<dbReference type="SMART" id="SM00382">
    <property type="entry name" value="AAA"/>
    <property type="match status" value="2"/>
</dbReference>
<dbReference type="NCBIfam" id="TIGR00231">
    <property type="entry name" value="small_GTP"/>
    <property type="match status" value="2"/>
</dbReference>
<dbReference type="InterPro" id="IPR032859">
    <property type="entry name" value="KH_dom-like"/>
</dbReference>
<evidence type="ECO:0000313" key="14">
    <source>
        <dbReference type="Proteomes" id="UP001329915"/>
    </source>
</evidence>
<organism evidence="13 14">
    <name type="scientific">Metallumcola ferriviriculae</name>
    <dbReference type="NCBI Taxonomy" id="3039180"/>
    <lineage>
        <taxon>Bacteria</taxon>
        <taxon>Bacillati</taxon>
        <taxon>Bacillota</taxon>
        <taxon>Clostridia</taxon>
        <taxon>Neomoorellales</taxon>
        <taxon>Desulfitibacteraceae</taxon>
        <taxon>Metallumcola</taxon>
    </lineage>
</organism>
<dbReference type="Pfam" id="PF01926">
    <property type="entry name" value="MMR_HSR1"/>
    <property type="match status" value="2"/>
</dbReference>
<dbReference type="CDD" id="cd01894">
    <property type="entry name" value="EngA1"/>
    <property type="match status" value="1"/>
</dbReference>
<dbReference type="GO" id="GO:0005525">
    <property type="term" value="F:GTP binding"/>
    <property type="evidence" value="ECO:0007669"/>
    <property type="project" value="UniProtKB-UniRule"/>
</dbReference>
<dbReference type="InterPro" id="IPR015946">
    <property type="entry name" value="KH_dom-like_a/b"/>
</dbReference>
<dbReference type="FunFam" id="3.40.50.300:FF:000057">
    <property type="entry name" value="GTPase Der"/>
    <property type="match status" value="1"/>
</dbReference>
<dbReference type="RefSeq" id="WP_366922346.1">
    <property type="nucleotide sequence ID" value="NZ_CP121694.1"/>
</dbReference>
<proteinExistence type="inferred from homology"/>
<feature type="binding site" evidence="9">
    <location>
        <begin position="56"/>
        <end position="60"/>
    </location>
    <ligand>
        <name>GTP</name>
        <dbReference type="ChEBI" id="CHEBI:37565"/>
        <label>1</label>
    </ligand>
</feature>
<dbReference type="SUPFAM" id="SSF52540">
    <property type="entry name" value="P-loop containing nucleoside triphosphate hydrolases"/>
    <property type="match status" value="2"/>
</dbReference>
<dbReference type="InterPro" id="IPR027417">
    <property type="entry name" value="P-loop_NTPase"/>
</dbReference>
<dbReference type="GO" id="GO:0043022">
    <property type="term" value="F:ribosome binding"/>
    <property type="evidence" value="ECO:0007669"/>
    <property type="project" value="TreeGrafter"/>
</dbReference>
<dbReference type="InterPro" id="IPR031166">
    <property type="entry name" value="G_ENGA"/>
</dbReference>
<dbReference type="Gene3D" id="3.40.50.300">
    <property type="entry name" value="P-loop containing nucleotide triphosphate hydrolases"/>
    <property type="match status" value="2"/>
</dbReference>
<feature type="binding site" evidence="9">
    <location>
        <begin position="293"/>
        <end position="296"/>
    </location>
    <ligand>
        <name>GTP</name>
        <dbReference type="ChEBI" id="CHEBI:37565"/>
        <label>2</label>
    </ligand>
</feature>
<feature type="domain" description="EngA-type G" evidence="12">
    <location>
        <begin position="3"/>
        <end position="166"/>
    </location>
</feature>
<keyword evidence="5 9" id="KW-0547">Nucleotide-binding</keyword>
<protein>
    <recommendedName>
        <fullName evidence="2 9">GTPase Der</fullName>
    </recommendedName>
    <alternativeName>
        <fullName evidence="7 9">GTP-binding protein EngA</fullName>
    </alternativeName>
</protein>
<keyword evidence="13" id="KW-0378">Hydrolase</keyword>
<dbReference type="InterPro" id="IPR006073">
    <property type="entry name" value="GTP-bd"/>
</dbReference>
<accession>A0AAU0URF6</accession>
<dbReference type="AlphaFoldDB" id="A0AAU0URF6"/>
<evidence type="ECO:0000256" key="6">
    <source>
        <dbReference type="ARBA" id="ARBA00023134"/>
    </source>
</evidence>
<keyword evidence="3 9" id="KW-0690">Ribosome biogenesis</keyword>
<evidence type="ECO:0000259" key="12">
    <source>
        <dbReference type="PROSITE" id="PS51712"/>
    </source>
</evidence>
<evidence type="ECO:0000256" key="2">
    <source>
        <dbReference type="ARBA" id="ARBA00020953"/>
    </source>
</evidence>
<dbReference type="FunFam" id="3.40.50.300:FF:000040">
    <property type="entry name" value="GTPase Der"/>
    <property type="match status" value="1"/>
</dbReference>
<reference evidence="13 14" key="1">
    <citation type="submission" date="2023-04" db="EMBL/GenBank/DDBJ databases">
        <authorList>
            <person name="Hsu D."/>
        </authorList>
    </citation>
    <scope>NUCLEOTIDE SEQUENCE [LARGE SCALE GENOMIC DNA]</scope>
    <source>
        <strain evidence="13 14">MK1</strain>
    </source>
</reference>
<dbReference type="GO" id="GO:0016787">
    <property type="term" value="F:hydrolase activity"/>
    <property type="evidence" value="ECO:0007669"/>
    <property type="project" value="UniProtKB-KW"/>
</dbReference>
<feature type="binding site" evidence="9">
    <location>
        <begin position="9"/>
        <end position="16"/>
    </location>
    <ligand>
        <name>GTP</name>
        <dbReference type="ChEBI" id="CHEBI:37565"/>
        <label>1</label>
    </ligand>
</feature>
<evidence type="ECO:0000256" key="9">
    <source>
        <dbReference type="HAMAP-Rule" id="MF_00195"/>
    </source>
</evidence>
<dbReference type="Proteomes" id="UP001329915">
    <property type="component" value="Chromosome"/>
</dbReference>
<evidence type="ECO:0000256" key="5">
    <source>
        <dbReference type="ARBA" id="ARBA00022741"/>
    </source>
</evidence>
<comment type="function">
    <text evidence="8 9 11">GTPase that plays an essential role in the late steps of ribosome biogenesis.</text>
</comment>
<dbReference type="PANTHER" id="PTHR43834:SF6">
    <property type="entry name" value="GTPASE DER"/>
    <property type="match status" value="1"/>
</dbReference>
<dbReference type="KEGG" id="dbc:MFMK1_002798"/>
<evidence type="ECO:0000256" key="4">
    <source>
        <dbReference type="ARBA" id="ARBA00022737"/>
    </source>
</evidence>
<dbReference type="CDD" id="cd01895">
    <property type="entry name" value="EngA2"/>
    <property type="match status" value="1"/>
</dbReference>
<keyword evidence="4 11" id="KW-0677">Repeat</keyword>
<sequence>MKPIIAIVGRPNVGKSTLFNRICGGRTAIVEDTPGVTRDRLYRDASWQGKNFTLIDTGGLEFNEEDNLINQVKKQVNVALDEADVIVLVVDGKAGLLPDDFVVAERLRKTKKPVILAVNKVEQFQDPAFMEFYQLGLDEPTPVSAMHGMNVGDLLDKMVEVMPQLPEDDYEPDAVKIAVVGRPNVGKSSMVNLFLGQERVIVSDIPGTTRDAIDSVFQRNDRQYVVIDTAGLRRKSRIEDPTERYSVIRSLRAVDRSDVVLMILDAVEGVTEQDKRIAGYAHEAGKAIVLVVNKWDLVEKDSNTINRFERNIREEFAFLQYAPTAFTSALTRQRVFQVLDLVDFVAEQSTRRVSTSVLNDTLAEATRLTPPPSDKGKRLKILYATQAGVKPPKFILFVNEPKLLHFSYKRYIENQLRQAFGFEGNPIWLLVRKRDK</sequence>
<dbReference type="Gene3D" id="3.30.300.20">
    <property type="match status" value="1"/>
</dbReference>
<dbReference type="InterPro" id="IPR003593">
    <property type="entry name" value="AAA+_ATPase"/>
</dbReference>
<gene>
    <name evidence="9 13" type="primary">der</name>
    <name evidence="13" type="ORF">MFMK1_002798</name>
</gene>
<evidence type="ECO:0000256" key="1">
    <source>
        <dbReference type="ARBA" id="ARBA00008279"/>
    </source>
</evidence>
<keyword evidence="6 9" id="KW-0342">GTP-binding</keyword>
<feature type="binding site" evidence="9">
    <location>
        <begin position="119"/>
        <end position="122"/>
    </location>
    <ligand>
        <name>GTP</name>
        <dbReference type="ChEBI" id="CHEBI:37565"/>
        <label>1</label>
    </ligand>
</feature>
<dbReference type="InterPro" id="IPR016484">
    <property type="entry name" value="GTPase_Der"/>
</dbReference>
<dbReference type="NCBIfam" id="TIGR03594">
    <property type="entry name" value="GTPase_EngA"/>
    <property type="match status" value="1"/>
</dbReference>
<comment type="similarity">
    <text evidence="1 9 10 11">Belongs to the TRAFAC class TrmE-Era-EngA-EngB-Septin-like GTPase superfamily. EngA (Der) GTPase family.</text>
</comment>
<dbReference type="PROSITE" id="PS51712">
    <property type="entry name" value="G_ENGA"/>
    <property type="match status" value="2"/>
</dbReference>
<feature type="binding site" evidence="9">
    <location>
        <begin position="181"/>
        <end position="188"/>
    </location>
    <ligand>
        <name>GTP</name>
        <dbReference type="ChEBI" id="CHEBI:37565"/>
        <label>2</label>
    </ligand>
</feature>
<dbReference type="InterPro" id="IPR005225">
    <property type="entry name" value="Small_GTP-bd"/>
</dbReference>
<evidence type="ECO:0000256" key="3">
    <source>
        <dbReference type="ARBA" id="ARBA00022517"/>
    </source>
</evidence>
<name>A0AAU0URF6_9FIRM</name>
<dbReference type="PRINTS" id="PR00326">
    <property type="entry name" value="GTP1OBG"/>
</dbReference>
<feature type="domain" description="EngA-type G" evidence="12">
    <location>
        <begin position="175"/>
        <end position="350"/>
    </location>
</feature>
<dbReference type="PANTHER" id="PTHR43834">
    <property type="entry name" value="GTPASE DER"/>
    <property type="match status" value="1"/>
</dbReference>